<accession>A0AAN8J5X7</accession>
<organism evidence="11 12">
    <name type="scientific">Patella caerulea</name>
    <name type="common">Rayed Mediterranean limpet</name>
    <dbReference type="NCBI Taxonomy" id="87958"/>
    <lineage>
        <taxon>Eukaryota</taxon>
        <taxon>Metazoa</taxon>
        <taxon>Spiralia</taxon>
        <taxon>Lophotrochozoa</taxon>
        <taxon>Mollusca</taxon>
        <taxon>Gastropoda</taxon>
        <taxon>Patellogastropoda</taxon>
        <taxon>Patelloidea</taxon>
        <taxon>Patellidae</taxon>
        <taxon>Patella</taxon>
    </lineage>
</organism>
<evidence type="ECO:0000259" key="10">
    <source>
        <dbReference type="Pfam" id="PF02434"/>
    </source>
</evidence>
<keyword evidence="3" id="KW-0328">Glycosyltransferase</keyword>
<proteinExistence type="inferred from homology"/>
<evidence type="ECO:0000256" key="4">
    <source>
        <dbReference type="ARBA" id="ARBA00022679"/>
    </source>
</evidence>
<evidence type="ECO:0000256" key="8">
    <source>
        <dbReference type="ARBA" id="ARBA00023136"/>
    </source>
</evidence>
<keyword evidence="7" id="KW-1133">Transmembrane helix</keyword>
<comment type="caution">
    <text evidence="11">The sequence shown here is derived from an EMBL/GenBank/DDBJ whole genome shotgun (WGS) entry which is preliminary data.</text>
</comment>
<evidence type="ECO:0000313" key="12">
    <source>
        <dbReference type="Proteomes" id="UP001347796"/>
    </source>
</evidence>
<dbReference type="GO" id="GO:0016757">
    <property type="term" value="F:glycosyltransferase activity"/>
    <property type="evidence" value="ECO:0007669"/>
    <property type="project" value="UniProtKB-KW"/>
</dbReference>
<keyword evidence="6" id="KW-0735">Signal-anchor</keyword>
<dbReference type="GO" id="GO:0016020">
    <property type="term" value="C:membrane"/>
    <property type="evidence" value="ECO:0007669"/>
    <property type="project" value="UniProtKB-SubCell"/>
</dbReference>
<comment type="similarity">
    <text evidence="2">Belongs to the glycosyltransferase 31 family.</text>
</comment>
<evidence type="ECO:0000256" key="6">
    <source>
        <dbReference type="ARBA" id="ARBA00022968"/>
    </source>
</evidence>
<dbReference type="InterPro" id="IPR003378">
    <property type="entry name" value="Fringe-like_glycosylTrfase"/>
</dbReference>
<keyword evidence="8" id="KW-0472">Membrane</keyword>
<name>A0AAN8J5X7_PATCE</name>
<dbReference type="Proteomes" id="UP001347796">
    <property type="component" value="Unassembled WGS sequence"/>
</dbReference>
<evidence type="ECO:0000256" key="7">
    <source>
        <dbReference type="ARBA" id="ARBA00022989"/>
    </source>
</evidence>
<evidence type="ECO:0000256" key="2">
    <source>
        <dbReference type="ARBA" id="ARBA00008661"/>
    </source>
</evidence>
<dbReference type="PANTHER" id="PTHR10811">
    <property type="entry name" value="FRINGE-RELATED"/>
    <property type="match status" value="1"/>
</dbReference>
<dbReference type="Pfam" id="PF02434">
    <property type="entry name" value="Fringe"/>
    <property type="match status" value="1"/>
</dbReference>
<evidence type="ECO:0000256" key="1">
    <source>
        <dbReference type="ARBA" id="ARBA00004606"/>
    </source>
</evidence>
<evidence type="ECO:0000256" key="3">
    <source>
        <dbReference type="ARBA" id="ARBA00022676"/>
    </source>
</evidence>
<protein>
    <recommendedName>
        <fullName evidence="10">Fringe-like glycosyltransferase domain-containing protein</fullName>
    </recommendedName>
</protein>
<keyword evidence="5" id="KW-0812">Transmembrane</keyword>
<evidence type="ECO:0000313" key="11">
    <source>
        <dbReference type="EMBL" id="KAK6170600.1"/>
    </source>
</evidence>
<gene>
    <name evidence="11" type="ORF">SNE40_018957</name>
</gene>
<sequence>MRVSLRRAAKFTAIVIVVIFTNFLISYEVSQKLDDRRSERGDTEDRVNNGRAEVQVDTASLGEPVDIRQKDQKINLGRNRDSELRRMMLAKERNNLTTSNNVRITANGLDQKSVSSGDKNRKTELSDIFISVKTTQRNHKSRLRILLDTWILLARDQTHIFTDADDPEISHDKGVHVVNTNCLPTHSRQALCCKMAIEYDSFLESKKRWFCHVDDDTYVNIPQLVKLVKKYDHTQDWYLGKPSLARPIEMIDRKHKGQKIAFWFATGGAGFCISRSLALKMMPHASGGRFMTVGETIRLPDDCTIGYIISHLLKKELTIVNEFHSHLESLKIVKSKDMENQITYSYNKANVVHVSGFTDENDPSRIRSLHCFLFPTFRECKDIDSNS</sequence>
<feature type="domain" description="Fringe-like glycosyltransferase" evidence="10">
    <location>
        <begin position="122"/>
        <end position="365"/>
    </location>
</feature>
<reference evidence="11 12" key="1">
    <citation type="submission" date="2024-01" db="EMBL/GenBank/DDBJ databases">
        <title>The genome of the rayed Mediterranean limpet Patella caerulea (Linnaeus, 1758).</title>
        <authorList>
            <person name="Anh-Thu Weber A."/>
            <person name="Halstead-Nussloch G."/>
        </authorList>
    </citation>
    <scope>NUCLEOTIDE SEQUENCE [LARGE SCALE GENOMIC DNA]</scope>
    <source>
        <strain evidence="11">AATW-2023a</strain>
        <tissue evidence="11">Whole specimen</tissue>
    </source>
</reference>
<dbReference type="AlphaFoldDB" id="A0AAN8J5X7"/>
<keyword evidence="12" id="KW-1185">Reference proteome</keyword>
<dbReference type="Gene3D" id="3.90.550.50">
    <property type="match status" value="1"/>
</dbReference>
<evidence type="ECO:0000256" key="9">
    <source>
        <dbReference type="ARBA" id="ARBA00037847"/>
    </source>
</evidence>
<dbReference type="EMBL" id="JAZGQO010000014">
    <property type="protein sequence ID" value="KAK6170600.1"/>
    <property type="molecule type" value="Genomic_DNA"/>
</dbReference>
<keyword evidence="4" id="KW-0808">Transferase</keyword>
<dbReference type="GO" id="GO:0012505">
    <property type="term" value="C:endomembrane system"/>
    <property type="evidence" value="ECO:0007669"/>
    <property type="project" value="UniProtKB-SubCell"/>
</dbReference>
<comment type="subcellular location">
    <subcellularLocation>
        <location evidence="9">Endomembrane system</location>
        <topology evidence="9">Single-pass membrane protein</topology>
    </subcellularLocation>
    <subcellularLocation>
        <location evidence="1">Membrane</location>
        <topology evidence="1">Single-pass type II membrane protein</topology>
    </subcellularLocation>
</comment>
<evidence type="ECO:0000256" key="5">
    <source>
        <dbReference type="ARBA" id="ARBA00022692"/>
    </source>
</evidence>